<gene>
    <name evidence="2" type="ORF">SAMN05216333_10733</name>
</gene>
<evidence type="ECO:0000313" key="2">
    <source>
        <dbReference type="EMBL" id="SEO26420.1"/>
    </source>
</evidence>
<organism evidence="2 3">
    <name type="scientific">Nitrosomonas oligotropha</name>
    <dbReference type="NCBI Taxonomy" id="42354"/>
    <lineage>
        <taxon>Bacteria</taxon>
        <taxon>Pseudomonadati</taxon>
        <taxon>Pseudomonadota</taxon>
        <taxon>Betaproteobacteria</taxon>
        <taxon>Nitrosomonadales</taxon>
        <taxon>Nitrosomonadaceae</taxon>
        <taxon>Nitrosomonas</taxon>
    </lineage>
</organism>
<evidence type="ECO:0000259" key="1">
    <source>
        <dbReference type="Pfam" id="PF20248"/>
    </source>
</evidence>
<reference evidence="3" key="1">
    <citation type="submission" date="2016-10" db="EMBL/GenBank/DDBJ databases">
        <authorList>
            <person name="Varghese N."/>
            <person name="Submissions S."/>
        </authorList>
    </citation>
    <scope>NUCLEOTIDE SEQUENCE [LARGE SCALE GENOMIC DNA]</scope>
    <source>
        <strain evidence="3">Nm76</strain>
    </source>
</reference>
<accession>A0A1H8N9Y0</accession>
<keyword evidence="3" id="KW-1185">Reference proteome</keyword>
<dbReference type="Pfam" id="PF20248">
    <property type="entry name" value="DUF6603"/>
    <property type="match status" value="1"/>
</dbReference>
<dbReference type="STRING" id="42354.SAMN05216333_10733"/>
<proteinExistence type="predicted"/>
<dbReference type="EMBL" id="FODO01000007">
    <property type="protein sequence ID" value="SEO26420.1"/>
    <property type="molecule type" value="Genomic_DNA"/>
</dbReference>
<protein>
    <recommendedName>
        <fullName evidence="1">DUF6603 domain-containing protein</fullName>
    </recommendedName>
</protein>
<name>A0A1H8N9Y0_9PROT</name>
<dbReference type="Proteomes" id="UP000198814">
    <property type="component" value="Unassembled WGS sequence"/>
</dbReference>
<sequence>MSNEVDTLQRVLLQISNVLEPLERELNSTRAVQTFAELGITLNSGQVSSLASPMQALVASSKTVLQKAGDLTEAIEAENIEQIVTISVKLISQVITAIQKIDQLQTALQGIGGIPASVSSHFAERLFNYLLVRALDAANGVNEFLELLGILERQRNNVGSTDPGNPEFTISTFHFNELGKWLESPVTALQSHYNWGGNSLDAANLLQRLERLLLHLKAPVFYDDTAPTPILEAVIFQLRPRTDLNPNGLSLSVRQNLSPGKIEFAADDLKVILDLQATLPFGAELVIQPPAKFTFHTSAADTVSGSLNLSVNADRTQAATPYLLIGDPDGSRLEVGKFGVNFGGRIQGNGGQSAADFTVGGEIGAGKLSISFADGDGFITDILSGVQLNSDFGVAFGYNSKDGLFFTGSSALEIQLPLHLNLGPVEVSALTFSVGIENNKFPTAISTDIKAALGPLAAVVENIGLAIDFALVDNRSGNAGPVDISLGFKPPNGVGLSLDVGIVKGGGYLYFDFDKEEYAGALELMFSGIVTVKAIGLITTRMPDGSEGFSLLIILSAEFGTPFQLGFGFTLNAVGGLLGLNRTMELEVIAAGVRTGSINSIMFPDNIIENAPRIISDLRQFFPPAQDVFLIGPMAKLGWGTPTLVSASLGIIVEIPPGNIAILGVLKVALPDEDAALIIIQVSFIGALEVDKQRLWFYASLYDSRVIFLTIDGDMGLLIAWGNDANFVISVGGFHPSFKPPPLPFPNPNRIAINILNESFARIRVEGYFAVTSNTVQFGAKAEVYFGLSAFNISGHVGFDALFQFSPFYFIITISASFDVKVFGVGLFGVHMRGELEGTSPWHIEGEGSISLLFWDIDVPFSHTWGEDENTTLPSIDIMPLITAEFDKLDNWTAELPASSQLLVSLRVIESTSDLILHPVGVLRVNQRAIPLDLDLDKVGNQKPKDAKRLTVEVIDTGLAKVADTKESFATAQYKNLSDANKLNAPSYEKQNAGIELSVSNQQLKSSAAVKRVVRYEQSIIDNNFVSLLIRFVAIGAEFFNHFLGRNAASKSALSANYKAQKAPVEQKVIVKETGYVVASTINNSPHSKDAYFATHAQAQDFLRKQVNQSPTLQDNLHVIPSTEATPLQEAA</sequence>
<dbReference type="RefSeq" id="WP_090320127.1">
    <property type="nucleotide sequence ID" value="NZ_FNOE01000017.1"/>
</dbReference>
<dbReference type="OrthoDB" id="535891at2"/>
<evidence type="ECO:0000313" key="3">
    <source>
        <dbReference type="Proteomes" id="UP000198814"/>
    </source>
</evidence>
<dbReference type="InterPro" id="IPR046538">
    <property type="entry name" value="DUF6603"/>
</dbReference>
<feature type="domain" description="DUF6603" evidence="1">
    <location>
        <begin position="418"/>
        <end position="980"/>
    </location>
</feature>
<dbReference type="AlphaFoldDB" id="A0A1H8N9Y0"/>